<sequence length="359" mass="40765">MNSSHAEHLFLLLYSLNKKRCLLRCLASPVNKQYGIVLDAGSSRTTVYVYEWPAEKENNTGVVSQTFKCNVKGPGISSYGSNPQEIAKPINDCIDKVKEKIPFHLHGTTPVYLGATAGMRLLRFGIYCEGKRLLSDTQHFVFCELLRLQNESAASEVLESIQNYFTSQPFEFRGAQIITGQEEGVYGWITANYLKGNFLEAFSGFYYTVNALNLTGQFSLAAFNSSMWNFCSQSWNQIPFMLARFDETYARSYCFSANYIYHLLIHGYKFNAENWPLIHFQKEVGNSSIAWSLGYMLSLTNMIPAESNKIWFPMNPSLFAGLLLFFTAVALLCLIFLVYSCVVSRMQKNACHVEHVFTE</sequence>
<organism evidence="5 6">
    <name type="scientific">Phrynosoma platyrhinos</name>
    <name type="common">Desert horned lizard</name>
    <dbReference type="NCBI Taxonomy" id="52577"/>
    <lineage>
        <taxon>Eukaryota</taxon>
        <taxon>Metazoa</taxon>
        <taxon>Chordata</taxon>
        <taxon>Craniata</taxon>
        <taxon>Vertebrata</taxon>
        <taxon>Euteleostomi</taxon>
        <taxon>Lepidosauria</taxon>
        <taxon>Squamata</taxon>
        <taxon>Bifurcata</taxon>
        <taxon>Unidentata</taxon>
        <taxon>Episquamata</taxon>
        <taxon>Toxicofera</taxon>
        <taxon>Iguania</taxon>
        <taxon>Phrynosomatidae</taxon>
        <taxon>Phrynosomatinae</taxon>
        <taxon>Phrynosoma</taxon>
    </lineage>
</organism>
<dbReference type="Gene3D" id="3.30.420.150">
    <property type="entry name" value="Exopolyphosphatase. Domain 2"/>
    <property type="match status" value="1"/>
</dbReference>
<keyword evidence="4" id="KW-0472">Membrane</keyword>
<dbReference type="Gene3D" id="3.30.420.40">
    <property type="match status" value="2"/>
</dbReference>
<name>A0ABQ7TCC7_PHRPL</name>
<dbReference type="PANTHER" id="PTHR11782">
    <property type="entry name" value="ADENOSINE/GUANOSINE DIPHOSPHATASE"/>
    <property type="match status" value="1"/>
</dbReference>
<evidence type="ECO:0000256" key="4">
    <source>
        <dbReference type="SAM" id="Phobius"/>
    </source>
</evidence>
<evidence type="ECO:0000256" key="3">
    <source>
        <dbReference type="RuleBase" id="RU003833"/>
    </source>
</evidence>
<comment type="similarity">
    <text evidence="1 3">Belongs to the GDA1/CD39 NTPase family.</text>
</comment>
<comment type="caution">
    <text evidence="5">The sequence shown here is derived from an EMBL/GenBank/DDBJ whole genome shotgun (WGS) entry which is preliminary data.</text>
</comment>
<keyword evidence="4" id="KW-1133">Transmembrane helix</keyword>
<keyword evidence="4" id="KW-0812">Transmembrane</keyword>
<reference evidence="5 6" key="1">
    <citation type="journal article" date="2022" name="Gigascience">
        <title>A chromosome-level genome assembly and annotation of the desert horned lizard, Phrynosoma platyrhinos, provides insight into chromosomal rearrangements among reptiles.</title>
        <authorList>
            <person name="Koochekian N."/>
            <person name="Ascanio A."/>
            <person name="Farleigh K."/>
            <person name="Card D.C."/>
            <person name="Schield D.R."/>
            <person name="Castoe T.A."/>
            <person name="Jezkova T."/>
        </authorList>
    </citation>
    <scope>NUCLEOTIDE SEQUENCE [LARGE SCALE GENOMIC DNA]</scope>
    <source>
        <strain evidence="5">NK-2021</strain>
    </source>
</reference>
<dbReference type="Proteomes" id="UP000826234">
    <property type="component" value="Unassembled WGS sequence"/>
</dbReference>
<evidence type="ECO:0000313" key="6">
    <source>
        <dbReference type="Proteomes" id="UP000826234"/>
    </source>
</evidence>
<evidence type="ECO:0008006" key="7">
    <source>
        <dbReference type="Google" id="ProtNLM"/>
    </source>
</evidence>
<accession>A0ABQ7TCC7</accession>
<dbReference type="PANTHER" id="PTHR11782:SF38">
    <property type="entry name" value="ECTONUCLEOSIDE TRIPHOSPHATE DIPHOSPHOHYDROLASE 3"/>
    <property type="match status" value="1"/>
</dbReference>
<dbReference type="PROSITE" id="PS01238">
    <property type="entry name" value="GDA1_CD39_NTPASE"/>
    <property type="match status" value="1"/>
</dbReference>
<dbReference type="EMBL" id="JAIPUX010000521">
    <property type="protein sequence ID" value="KAH0627288.1"/>
    <property type="molecule type" value="Genomic_DNA"/>
</dbReference>
<evidence type="ECO:0000256" key="1">
    <source>
        <dbReference type="ARBA" id="ARBA00009283"/>
    </source>
</evidence>
<dbReference type="InterPro" id="IPR000407">
    <property type="entry name" value="GDA1_CD39_NTPase"/>
</dbReference>
<keyword evidence="2 3" id="KW-0378">Hydrolase</keyword>
<proteinExistence type="inferred from homology"/>
<dbReference type="Pfam" id="PF01150">
    <property type="entry name" value="GDA1_CD39"/>
    <property type="match status" value="3"/>
</dbReference>
<keyword evidence="6" id="KW-1185">Reference proteome</keyword>
<feature type="transmembrane region" description="Helical" evidence="4">
    <location>
        <begin position="318"/>
        <end position="339"/>
    </location>
</feature>
<gene>
    <name evidence="5" type="ORF">JD844_002812</name>
</gene>
<protein>
    <recommendedName>
        <fullName evidence="7">Ectonucleoside triphosphate diphosphohydrolase 3</fullName>
    </recommendedName>
</protein>
<evidence type="ECO:0000256" key="2">
    <source>
        <dbReference type="ARBA" id="ARBA00022801"/>
    </source>
</evidence>
<evidence type="ECO:0000313" key="5">
    <source>
        <dbReference type="EMBL" id="KAH0627288.1"/>
    </source>
</evidence>